<comment type="similarity">
    <text evidence="2">Belongs to the glycosyl hydrolase 7 (cellulase C) family.</text>
</comment>
<dbReference type="Gene3D" id="2.70.100.10">
    <property type="entry name" value="Glycoside hydrolase, family 7, domain"/>
    <property type="match status" value="1"/>
</dbReference>
<organism evidence="11">
    <name type="scientific">Haptolina brevifila</name>
    <dbReference type="NCBI Taxonomy" id="156173"/>
    <lineage>
        <taxon>Eukaryota</taxon>
        <taxon>Haptista</taxon>
        <taxon>Haptophyta</taxon>
        <taxon>Prymnesiophyceae</taxon>
        <taxon>Prymnesiales</taxon>
        <taxon>Prymnesiaceae</taxon>
        <taxon>Haptolina</taxon>
    </lineage>
</organism>
<evidence type="ECO:0000256" key="7">
    <source>
        <dbReference type="ARBA" id="ARBA00023277"/>
    </source>
</evidence>
<keyword evidence="7" id="KW-0119">Carbohydrate metabolism</keyword>
<evidence type="ECO:0000256" key="8">
    <source>
        <dbReference type="ARBA" id="ARBA00023295"/>
    </source>
</evidence>
<evidence type="ECO:0000256" key="5">
    <source>
        <dbReference type="ARBA" id="ARBA00022801"/>
    </source>
</evidence>
<evidence type="ECO:0000256" key="1">
    <source>
        <dbReference type="ARBA" id="ARBA00001641"/>
    </source>
</evidence>
<dbReference type="GO" id="GO:0016162">
    <property type="term" value="F:cellulose 1,4-beta-cellobiosidase activity"/>
    <property type="evidence" value="ECO:0007669"/>
    <property type="project" value="UniProtKB-EC"/>
</dbReference>
<dbReference type="PANTHER" id="PTHR33753">
    <property type="entry name" value="1,4-BETA-D-GLUCAN CELLOBIOHYDROLASE B"/>
    <property type="match status" value="1"/>
</dbReference>
<evidence type="ECO:0000256" key="9">
    <source>
        <dbReference type="ARBA" id="ARBA00023326"/>
    </source>
</evidence>
<dbReference type="InterPro" id="IPR037019">
    <property type="entry name" value="Glyco_hydro_7_sf"/>
</dbReference>
<evidence type="ECO:0000256" key="4">
    <source>
        <dbReference type="ARBA" id="ARBA00022729"/>
    </source>
</evidence>
<dbReference type="InterPro" id="IPR013320">
    <property type="entry name" value="ConA-like_dom_sf"/>
</dbReference>
<proteinExistence type="inferred from homology"/>
<evidence type="ECO:0000313" key="11">
    <source>
        <dbReference type="EMBL" id="CAD9432579.1"/>
    </source>
</evidence>
<name>A0A7S2G5S0_9EUKA</name>
<feature type="signal peptide" evidence="10">
    <location>
        <begin position="1"/>
        <end position="19"/>
    </location>
</feature>
<keyword evidence="5" id="KW-0378">Hydrolase</keyword>
<keyword evidence="8" id="KW-0326">Glycosidase</keyword>
<feature type="chain" id="PRO_5031371557" description="cellulose 1,4-beta-cellobiosidase (non-reducing end)" evidence="10">
    <location>
        <begin position="20"/>
        <end position="283"/>
    </location>
</feature>
<sequence>MLLALLTAVGASILNNATTHSDFFGVRPLGSPAAYIKTTPVGNYPEGFAEESYNGYEGEISGSGHSLTVRGNVRTYWVKDVEKHDWSQIRYKALDLRGKSLRFTADVSRVGCACNAALYLVGMPSGGHGGSSGYCDIQGVGDRECLEIDLLEGNRKAIQTTLHTQTGKKADGTCNQYGCAVNWGKSSQEHYGTASMIDSGRPYEVDAAFDQDGHMTVRLGQDGTWHSYWNTSVAGNGKHGVPEKASQAVKQALADGLVLAVSLWEAKDDMAWLTGRQRTTWPG</sequence>
<dbReference type="GO" id="GO:0030245">
    <property type="term" value="P:cellulose catabolic process"/>
    <property type="evidence" value="ECO:0007669"/>
    <property type="project" value="UniProtKB-KW"/>
</dbReference>
<evidence type="ECO:0000256" key="10">
    <source>
        <dbReference type="SAM" id="SignalP"/>
    </source>
</evidence>
<dbReference type="InterPro" id="IPR001722">
    <property type="entry name" value="Glyco_hydro_7"/>
</dbReference>
<keyword evidence="6" id="KW-0136">Cellulose degradation</keyword>
<comment type="catalytic activity">
    <reaction evidence="1">
        <text>Hydrolysis of (1-&gt;4)-beta-D-glucosidic linkages in cellulose and cellotetraose, releasing cellobiose from the non-reducing ends of the chains.</text>
        <dbReference type="EC" id="3.2.1.91"/>
    </reaction>
</comment>
<dbReference type="PANTHER" id="PTHR33753:SF2">
    <property type="entry name" value="GLYCOSIDE HYDROLASE FAMILY 7 PROTEIN"/>
    <property type="match status" value="1"/>
</dbReference>
<keyword evidence="4 10" id="KW-0732">Signal</keyword>
<dbReference type="EMBL" id="HBGU01019769">
    <property type="protein sequence ID" value="CAD9432579.1"/>
    <property type="molecule type" value="Transcribed_RNA"/>
</dbReference>
<accession>A0A7S2G5S0</accession>
<protein>
    <recommendedName>
        <fullName evidence="3">cellulose 1,4-beta-cellobiosidase (non-reducing end)</fullName>
        <ecNumber evidence="3">3.2.1.91</ecNumber>
    </recommendedName>
</protein>
<gene>
    <name evidence="11" type="ORF">CBRE1094_LOCUS10771</name>
</gene>
<evidence type="ECO:0000256" key="6">
    <source>
        <dbReference type="ARBA" id="ARBA00023001"/>
    </source>
</evidence>
<dbReference type="SUPFAM" id="SSF49899">
    <property type="entry name" value="Concanavalin A-like lectins/glucanases"/>
    <property type="match status" value="1"/>
</dbReference>
<keyword evidence="9" id="KW-0624">Polysaccharide degradation</keyword>
<reference evidence="11" key="1">
    <citation type="submission" date="2021-01" db="EMBL/GenBank/DDBJ databases">
        <authorList>
            <person name="Corre E."/>
            <person name="Pelletier E."/>
            <person name="Niang G."/>
            <person name="Scheremetjew M."/>
            <person name="Finn R."/>
            <person name="Kale V."/>
            <person name="Holt S."/>
            <person name="Cochrane G."/>
            <person name="Meng A."/>
            <person name="Brown T."/>
            <person name="Cohen L."/>
        </authorList>
    </citation>
    <scope>NUCLEOTIDE SEQUENCE</scope>
    <source>
        <strain evidence="11">UTEX LB 985</strain>
    </source>
</reference>
<dbReference type="EC" id="3.2.1.91" evidence="3"/>
<evidence type="ECO:0000256" key="3">
    <source>
        <dbReference type="ARBA" id="ARBA00012561"/>
    </source>
</evidence>
<evidence type="ECO:0000256" key="2">
    <source>
        <dbReference type="ARBA" id="ARBA00006044"/>
    </source>
</evidence>
<dbReference type="Pfam" id="PF00840">
    <property type="entry name" value="Glyco_hydro_7"/>
    <property type="match status" value="1"/>
</dbReference>
<dbReference type="AlphaFoldDB" id="A0A7S2G5S0"/>